<evidence type="ECO:0000313" key="8">
    <source>
        <dbReference type="EMBL" id="CAB4712075.1"/>
    </source>
</evidence>
<evidence type="ECO:0000256" key="5">
    <source>
        <dbReference type="ARBA" id="ARBA00023136"/>
    </source>
</evidence>
<sequence length="196" mass="20446">MVPGQGTAMLLRQAMTGGLRAALLSSLGTCAGLLIWASASAVGLSAIFVASPLAYNALRWAGALYLAFLSIQTLIELKKRGPSFAIGSQGGRAGFLAFRLGLTTNLLNVKAAVFSVAFIPQFVPSGFPIARGILTLGVVQALVSFTWAAFLSTSISRVTEMLASDRARRILTLISAIGFLILSLSLLIARQGLSSS</sequence>
<evidence type="ECO:0000256" key="1">
    <source>
        <dbReference type="ARBA" id="ARBA00004651"/>
    </source>
</evidence>
<accession>A0A6J6QSV0</accession>
<evidence type="ECO:0000256" key="2">
    <source>
        <dbReference type="ARBA" id="ARBA00022475"/>
    </source>
</evidence>
<feature type="transmembrane region" description="Helical" evidence="6">
    <location>
        <begin position="170"/>
        <end position="189"/>
    </location>
</feature>
<name>A0A6J6QSV0_9ZZZZ</name>
<feature type="transmembrane region" description="Helical" evidence="6">
    <location>
        <begin position="57"/>
        <end position="75"/>
    </location>
</feature>
<evidence type="ECO:0000256" key="6">
    <source>
        <dbReference type="SAM" id="Phobius"/>
    </source>
</evidence>
<dbReference type="PANTHER" id="PTHR30086:SF20">
    <property type="entry name" value="ARGININE EXPORTER PROTEIN ARGO-RELATED"/>
    <property type="match status" value="1"/>
</dbReference>
<dbReference type="PANTHER" id="PTHR30086">
    <property type="entry name" value="ARGININE EXPORTER PROTEIN ARGO"/>
    <property type="match status" value="1"/>
</dbReference>
<feature type="transmembrane region" description="Helical" evidence="6">
    <location>
        <begin position="21"/>
        <end position="51"/>
    </location>
</feature>
<evidence type="ECO:0000313" key="7">
    <source>
        <dbReference type="EMBL" id="CAB4672078.1"/>
    </source>
</evidence>
<keyword evidence="5 6" id="KW-0472">Membrane</keyword>
<dbReference type="Pfam" id="PF01810">
    <property type="entry name" value="LysE"/>
    <property type="match status" value="1"/>
</dbReference>
<protein>
    <submittedName>
        <fullName evidence="8">Unannotated protein</fullName>
    </submittedName>
</protein>
<dbReference type="EMBL" id="CAEZXB010000006">
    <property type="protein sequence ID" value="CAB4672078.1"/>
    <property type="molecule type" value="Genomic_DNA"/>
</dbReference>
<gene>
    <name evidence="7" type="ORF">UFOPK2342_00510</name>
    <name evidence="8" type="ORF">UFOPK2423_01785</name>
    <name evidence="9" type="ORF">UFOPK4367_01155</name>
</gene>
<reference evidence="8" key="1">
    <citation type="submission" date="2020-05" db="EMBL/GenBank/DDBJ databases">
        <authorList>
            <person name="Chiriac C."/>
            <person name="Salcher M."/>
            <person name="Ghai R."/>
            <person name="Kavagutti S V."/>
        </authorList>
    </citation>
    <scope>NUCLEOTIDE SEQUENCE</scope>
</reference>
<proteinExistence type="predicted"/>
<dbReference type="EMBL" id="CAFBRC010000085">
    <property type="protein sequence ID" value="CAB5077136.1"/>
    <property type="molecule type" value="Genomic_DNA"/>
</dbReference>
<dbReference type="GO" id="GO:0005886">
    <property type="term" value="C:plasma membrane"/>
    <property type="evidence" value="ECO:0007669"/>
    <property type="project" value="UniProtKB-SubCell"/>
</dbReference>
<evidence type="ECO:0000256" key="3">
    <source>
        <dbReference type="ARBA" id="ARBA00022692"/>
    </source>
</evidence>
<feature type="transmembrane region" description="Helical" evidence="6">
    <location>
        <begin position="129"/>
        <end position="150"/>
    </location>
</feature>
<dbReference type="InterPro" id="IPR001123">
    <property type="entry name" value="LeuE-type"/>
</dbReference>
<dbReference type="EMBL" id="CAEZXN010000089">
    <property type="protein sequence ID" value="CAB4712075.1"/>
    <property type="molecule type" value="Genomic_DNA"/>
</dbReference>
<comment type="subcellular location">
    <subcellularLocation>
        <location evidence="1">Cell membrane</location>
        <topology evidence="1">Multi-pass membrane protein</topology>
    </subcellularLocation>
</comment>
<dbReference type="GO" id="GO:0015171">
    <property type="term" value="F:amino acid transmembrane transporter activity"/>
    <property type="evidence" value="ECO:0007669"/>
    <property type="project" value="TreeGrafter"/>
</dbReference>
<keyword evidence="4 6" id="KW-1133">Transmembrane helix</keyword>
<organism evidence="8">
    <name type="scientific">freshwater metagenome</name>
    <dbReference type="NCBI Taxonomy" id="449393"/>
    <lineage>
        <taxon>unclassified sequences</taxon>
        <taxon>metagenomes</taxon>
        <taxon>ecological metagenomes</taxon>
    </lineage>
</organism>
<keyword evidence="3 6" id="KW-0812">Transmembrane</keyword>
<dbReference type="AlphaFoldDB" id="A0A6J6QSV0"/>
<evidence type="ECO:0000313" key="9">
    <source>
        <dbReference type="EMBL" id="CAB5077136.1"/>
    </source>
</evidence>
<feature type="transmembrane region" description="Helical" evidence="6">
    <location>
        <begin position="96"/>
        <end position="123"/>
    </location>
</feature>
<evidence type="ECO:0000256" key="4">
    <source>
        <dbReference type="ARBA" id="ARBA00022989"/>
    </source>
</evidence>
<keyword evidence="2" id="KW-1003">Cell membrane</keyword>